<dbReference type="GO" id="GO:0016301">
    <property type="term" value="F:kinase activity"/>
    <property type="evidence" value="ECO:0007669"/>
    <property type="project" value="UniProtKB-KW"/>
</dbReference>
<protein>
    <submittedName>
        <fullName evidence="3">Histidine kinase</fullName>
    </submittedName>
</protein>
<keyword evidence="3" id="KW-0808">Transferase</keyword>
<dbReference type="SMART" id="SM00387">
    <property type="entry name" value="HATPase_c"/>
    <property type="match status" value="1"/>
</dbReference>
<evidence type="ECO:0000259" key="2">
    <source>
        <dbReference type="PROSITE" id="PS50109"/>
    </source>
</evidence>
<keyword evidence="1" id="KW-0812">Transmembrane</keyword>
<proteinExistence type="predicted"/>
<gene>
    <name evidence="3" type="ORF">B9N65_06755</name>
</gene>
<reference evidence="3 4" key="1">
    <citation type="submission" date="2017-04" db="EMBL/GenBank/DDBJ databases">
        <title>Complete genome of Campylobacter concisus ATCC 33237T and draft genomes for an additional eight well characterized C. concisus strains.</title>
        <authorList>
            <person name="Cornelius A.J."/>
            <person name="Miller W.G."/>
            <person name="Lastovica A.J."/>
            <person name="On S.L."/>
            <person name="French N.P."/>
            <person name="Vandenberg O."/>
            <person name="Biggs P.J."/>
        </authorList>
    </citation>
    <scope>NUCLEOTIDE SEQUENCE [LARGE SCALE GENOMIC DNA]</scope>
    <source>
        <strain evidence="3 4">CCUG 19995</strain>
    </source>
</reference>
<comment type="caution">
    <text evidence="3">The sequence shown here is derived from an EMBL/GenBank/DDBJ whole genome shotgun (WGS) entry which is preliminary data.</text>
</comment>
<dbReference type="InterPro" id="IPR036890">
    <property type="entry name" value="HATPase_C_sf"/>
</dbReference>
<accession>A0A1Y5MGD0</accession>
<dbReference type="PANTHER" id="PTHR43065">
    <property type="entry name" value="SENSOR HISTIDINE KINASE"/>
    <property type="match status" value="1"/>
</dbReference>
<keyword evidence="3" id="KW-0418">Kinase</keyword>
<dbReference type="Proteomes" id="UP000196317">
    <property type="component" value="Unassembled WGS sequence"/>
</dbReference>
<keyword evidence="1" id="KW-0472">Membrane</keyword>
<feature type="transmembrane region" description="Helical" evidence="1">
    <location>
        <begin position="280"/>
        <end position="297"/>
    </location>
</feature>
<evidence type="ECO:0000256" key="1">
    <source>
        <dbReference type="SAM" id="Phobius"/>
    </source>
</evidence>
<keyword evidence="1" id="KW-1133">Transmembrane helix</keyword>
<dbReference type="PANTHER" id="PTHR43065:SF42">
    <property type="entry name" value="TWO-COMPONENT SENSOR PPRA"/>
    <property type="match status" value="1"/>
</dbReference>
<feature type="transmembrane region" description="Helical" evidence="1">
    <location>
        <begin position="12"/>
        <end position="31"/>
    </location>
</feature>
<dbReference type="Gene3D" id="1.10.287.130">
    <property type="match status" value="1"/>
</dbReference>
<dbReference type="InterPro" id="IPR005467">
    <property type="entry name" value="His_kinase_dom"/>
</dbReference>
<dbReference type="InterPro" id="IPR003594">
    <property type="entry name" value="HATPase_dom"/>
</dbReference>
<sequence length="549" mass="62459">MGINLKSQNIKIYAIILLASLFVVLLGLNSYNKAKEKIIELSDKNNIAVSKNIVSNFQIWLDERLNSLIRASKFIQNSGIIDDDTRVANFIKLFKENAKEFDLMQLLREDGEIFVNGQKISEEVMSKRERAGLIWYVETKNTNASSVNFMQNHKILKDSTLNLCVPVEKDDKFEAALCGVVRIGTIFDSIKNFSLAPNSYSFLVTHSGEILTSMADATLKREIEEKFKEIFLKDEDITSLKIGQNLIQVAEIPTMNWFIGAGTNNEEEILAMTREALKNALNLLFAFVALAFLANSLHNFMYNKIKKVQDEYETLLAHRAKMSEAGELISGISHQFIQPVNSLKLMLSSVIMLKKEDKLSDEELLNLLKKGQSSIELLSKTIEIFRNFYKNAENVSEFDIQTSVRNLITLMHTELSRANVSVKFSGFEEMRVCQIENIIQQILLILIHNAKDSLVESYKDEPLKRVIELKFRSFEDKCYIGVYDSGGGVSYEMSKKIFTWLNTTKKQGNGIGLYFAKKLAREKLNGDITLAHNLKPTIFELSFEKNLKG</sequence>
<feature type="domain" description="Histidine kinase" evidence="2">
    <location>
        <begin position="331"/>
        <end position="547"/>
    </location>
</feature>
<dbReference type="PROSITE" id="PS50109">
    <property type="entry name" value="HIS_KIN"/>
    <property type="match status" value="1"/>
</dbReference>
<dbReference type="EMBL" id="NDYN01000006">
    <property type="protein sequence ID" value="OUT07317.1"/>
    <property type="molecule type" value="Genomic_DNA"/>
</dbReference>
<evidence type="ECO:0000313" key="3">
    <source>
        <dbReference type="EMBL" id="OUT07317.1"/>
    </source>
</evidence>
<dbReference type="Gene3D" id="3.30.565.10">
    <property type="entry name" value="Histidine kinase-like ATPase, C-terminal domain"/>
    <property type="match status" value="1"/>
</dbReference>
<evidence type="ECO:0000313" key="4">
    <source>
        <dbReference type="Proteomes" id="UP000196317"/>
    </source>
</evidence>
<dbReference type="Gene3D" id="3.30.450.20">
    <property type="entry name" value="PAS domain"/>
    <property type="match status" value="2"/>
</dbReference>
<dbReference type="RefSeq" id="WP_087583318.1">
    <property type="nucleotide sequence ID" value="NZ_NDYN01000006.1"/>
</dbReference>
<dbReference type="AlphaFoldDB" id="A0A1Y5MGD0"/>
<dbReference type="Pfam" id="PF02518">
    <property type="entry name" value="HATPase_c"/>
    <property type="match status" value="1"/>
</dbReference>
<name>A0A1Y5MGD0_9BACT</name>
<organism evidence="3 4">
    <name type="scientific">Campylobacter concisus</name>
    <dbReference type="NCBI Taxonomy" id="199"/>
    <lineage>
        <taxon>Bacteria</taxon>
        <taxon>Pseudomonadati</taxon>
        <taxon>Campylobacterota</taxon>
        <taxon>Epsilonproteobacteria</taxon>
        <taxon>Campylobacterales</taxon>
        <taxon>Campylobacteraceae</taxon>
        <taxon>Campylobacter</taxon>
    </lineage>
</organism>
<dbReference type="SUPFAM" id="SSF55874">
    <property type="entry name" value="ATPase domain of HSP90 chaperone/DNA topoisomerase II/histidine kinase"/>
    <property type="match status" value="1"/>
</dbReference>